<keyword evidence="7" id="KW-1185">Reference proteome</keyword>
<feature type="domain" description="Alcohol dehydrogenase iron-type/glycerol dehydrogenase GldA" evidence="4">
    <location>
        <begin position="13"/>
        <end position="153"/>
    </location>
</feature>
<dbReference type="Gene3D" id="1.20.1090.10">
    <property type="entry name" value="Dehydroquinate synthase-like - alpha domain"/>
    <property type="match status" value="1"/>
</dbReference>
<evidence type="ECO:0000313" key="7">
    <source>
        <dbReference type="Proteomes" id="UP000824681"/>
    </source>
</evidence>
<sequence>MVRDFERDDGGLRVVFGTGTLARLRDELDRLGGRRALVLSTPRRGELVSRVVAGLGGAAAGVFDGAVMHTPVEVTEAALARAAEAGADSVVSVGGGTTTGLGKAVAYRLGVPHVVLPTTYAGSEVTPVLGETAGGRKTTTTDPAIRPDTVIYDVSLTTGLPWPVTVASAVNSMAHAVEALYAPGRTGATDRMATESIAALATGLRQLATGSGEARAELLYGAYLAGLCLGAVGMGLHHKLCHTLGGSFGLPHAPLHTVVLPYAMDYNAPAAREAMRAVAGALGVADAPAGLQRFTRSLGGPADLAGLGFGEADVDRAAGLATERPYPNPRPVTRDGVADLLRRALTGQSIGGPR</sequence>
<dbReference type="Proteomes" id="UP000824681">
    <property type="component" value="Chromosome"/>
</dbReference>
<dbReference type="InterPro" id="IPR001670">
    <property type="entry name" value="ADH_Fe/GldA"/>
</dbReference>
<gene>
    <name evidence="6" type="primary">tfdF</name>
    <name evidence="6" type="ORF">Nocox_40140</name>
</gene>
<evidence type="ECO:0000259" key="4">
    <source>
        <dbReference type="Pfam" id="PF00465"/>
    </source>
</evidence>
<name>A0ABX8UFQ6_9ACTN</name>
<comment type="similarity">
    <text evidence="1">Belongs to the iron-containing alcohol dehydrogenase family.</text>
</comment>
<dbReference type="RefSeq" id="WP_020543225.1">
    <property type="nucleotide sequence ID" value="NZ_CP068985.1"/>
</dbReference>
<proteinExistence type="inferred from homology"/>
<evidence type="ECO:0000259" key="5">
    <source>
        <dbReference type="Pfam" id="PF25137"/>
    </source>
</evidence>
<evidence type="ECO:0000256" key="3">
    <source>
        <dbReference type="ARBA" id="ARBA00023027"/>
    </source>
</evidence>
<evidence type="ECO:0000256" key="1">
    <source>
        <dbReference type="ARBA" id="ARBA00007358"/>
    </source>
</evidence>
<feature type="domain" description="Fe-containing alcohol dehydrogenase-like C-terminal" evidence="5">
    <location>
        <begin position="165"/>
        <end position="344"/>
    </location>
</feature>
<dbReference type="InterPro" id="IPR056798">
    <property type="entry name" value="ADH_Fe_C"/>
</dbReference>
<dbReference type="SUPFAM" id="SSF56796">
    <property type="entry name" value="Dehydroquinate synthase-like"/>
    <property type="match status" value="1"/>
</dbReference>
<evidence type="ECO:0000256" key="2">
    <source>
        <dbReference type="ARBA" id="ARBA00023002"/>
    </source>
</evidence>
<dbReference type="Pfam" id="PF25137">
    <property type="entry name" value="ADH_Fe_C"/>
    <property type="match status" value="1"/>
</dbReference>
<protein>
    <submittedName>
        <fullName evidence="6">Maleylacetate reductase</fullName>
        <ecNumber evidence="6">1.3.1.32</ecNumber>
    </submittedName>
</protein>
<dbReference type="CDD" id="cd08177">
    <property type="entry name" value="MAR"/>
    <property type="match status" value="1"/>
</dbReference>
<dbReference type="PANTHER" id="PTHR11496">
    <property type="entry name" value="ALCOHOL DEHYDROGENASE"/>
    <property type="match status" value="1"/>
</dbReference>
<dbReference type="EMBL" id="CP068985">
    <property type="protein sequence ID" value="QYC45571.1"/>
    <property type="molecule type" value="Genomic_DNA"/>
</dbReference>
<dbReference type="Pfam" id="PF00465">
    <property type="entry name" value="Fe-ADH"/>
    <property type="match status" value="1"/>
</dbReference>
<dbReference type="InterPro" id="IPR039697">
    <property type="entry name" value="Alcohol_dehydrogenase_Fe"/>
</dbReference>
<evidence type="ECO:0000313" key="6">
    <source>
        <dbReference type="EMBL" id="QYC45571.1"/>
    </source>
</evidence>
<accession>A0ABX8UFQ6</accession>
<keyword evidence="3" id="KW-0520">NAD</keyword>
<dbReference type="GO" id="GO:0018506">
    <property type="term" value="F:maleylacetate reductase activity"/>
    <property type="evidence" value="ECO:0007669"/>
    <property type="project" value="UniProtKB-EC"/>
</dbReference>
<dbReference type="PANTHER" id="PTHR11496:SF102">
    <property type="entry name" value="ALCOHOL DEHYDROGENASE 4"/>
    <property type="match status" value="1"/>
</dbReference>
<reference evidence="6 7" key="1">
    <citation type="journal article" date="2021" name="ACS Chem. Biol.">
        <title>Genomic-Led Discovery of a Novel Glycopeptide Antibiotic by Nonomuraea coxensis DSM 45129.</title>
        <authorList>
            <person name="Yushchuk O."/>
            <person name="Vior N.M."/>
            <person name="Andreo-Vidal A."/>
            <person name="Berini F."/>
            <person name="Ruckert C."/>
            <person name="Busche T."/>
            <person name="Binda E."/>
            <person name="Kalinowski J."/>
            <person name="Truman A.W."/>
            <person name="Marinelli F."/>
        </authorList>
    </citation>
    <scope>NUCLEOTIDE SEQUENCE [LARGE SCALE GENOMIC DNA]</scope>
    <source>
        <strain evidence="6 7">DSM 45129</strain>
    </source>
</reference>
<dbReference type="EC" id="1.3.1.32" evidence="6"/>
<dbReference type="InterPro" id="IPR034786">
    <property type="entry name" value="MAR"/>
</dbReference>
<organism evidence="6 7">
    <name type="scientific">Nonomuraea coxensis DSM 45129</name>
    <dbReference type="NCBI Taxonomy" id="1122611"/>
    <lineage>
        <taxon>Bacteria</taxon>
        <taxon>Bacillati</taxon>
        <taxon>Actinomycetota</taxon>
        <taxon>Actinomycetes</taxon>
        <taxon>Streptosporangiales</taxon>
        <taxon>Streptosporangiaceae</taxon>
        <taxon>Nonomuraea</taxon>
    </lineage>
</organism>
<dbReference type="Gene3D" id="3.40.50.1970">
    <property type="match status" value="1"/>
</dbReference>
<keyword evidence="2 6" id="KW-0560">Oxidoreductase</keyword>